<feature type="compositionally biased region" description="Basic and acidic residues" evidence="1">
    <location>
        <begin position="326"/>
        <end position="339"/>
    </location>
</feature>
<sequence length="339" mass="37321">MNTIGSAEAAKREPGDWPRDKTIPSLSLGDKYCVIPPLRRKMSQLNSRGSLTEIAVITSRITSFAQKTQPRNNGTYRVQHAINMQLHEKKKECCPNSQLPLDALDYWEQAPDETHWRGHMANLTRWQARSTIAGSSFYSIYVMDQYVWRREVYLVSLGGLLSHHEMSAPVSYHGVYEESCTNIARVYVNPASLEKSETGVVTEYVEESRRGSPQGQADSSRGTEVVAAVAVAGGLDDNEVVGAMVMGVQALSALRRPGASGLVAIASQPESVTIRIDKLRLRLSSKIVSAHTARVPQPPTLSVNLSYMKKKTSRSLPTPTPSEVAIGREEADAEKKQTL</sequence>
<evidence type="ECO:0000313" key="3">
    <source>
        <dbReference type="Proteomes" id="UP001201163"/>
    </source>
</evidence>
<gene>
    <name evidence="2" type="ORF">EDB92DRAFT_1816376</name>
</gene>
<reference evidence="2" key="1">
    <citation type="submission" date="2022-01" db="EMBL/GenBank/DDBJ databases">
        <title>Comparative genomics reveals a dynamic genome evolution in the ectomycorrhizal milk-cap (Lactarius) mushrooms.</title>
        <authorList>
            <consortium name="DOE Joint Genome Institute"/>
            <person name="Lebreton A."/>
            <person name="Tang N."/>
            <person name="Kuo A."/>
            <person name="LaButti K."/>
            <person name="Drula E."/>
            <person name="Barry K."/>
            <person name="Clum A."/>
            <person name="Lipzen A."/>
            <person name="Mousain D."/>
            <person name="Ng V."/>
            <person name="Wang R."/>
            <person name="Wang X."/>
            <person name="Dai Y."/>
            <person name="Henrissat B."/>
            <person name="Grigoriev I.V."/>
            <person name="Guerin-Laguette A."/>
            <person name="Yu F."/>
            <person name="Martin F.M."/>
        </authorList>
    </citation>
    <scope>NUCLEOTIDE SEQUENCE</scope>
    <source>
        <strain evidence="2">QP</strain>
    </source>
</reference>
<accession>A0AAD4LF71</accession>
<dbReference type="AlphaFoldDB" id="A0AAD4LF71"/>
<keyword evidence="3" id="KW-1185">Reference proteome</keyword>
<organism evidence="2 3">
    <name type="scientific">Lactarius akahatsu</name>
    <dbReference type="NCBI Taxonomy" id="416441"/>
    <lineage>
        <taxon>Eukaryota</taxon>
        <taxon>Fungi</taxon>
        <taxon>Dikarya</taxon>
        <taxon>Basidiomycota</taxon>
        <taxon>Agaricomycotina</taxon>
        <taxon>Agaricomycetes</taxon>
        <taxon>Russulales</taxon>
        <taxon>Russulaceae</taxon>
        <taxon>Lactarius</taxon>
    </lineage>
</organism>
<dbReference type="EMBL" id="JAKELL010000027">
    <property type="protein sequence ID" value="KAH8991187.1"/>
    <property type="molecule type" value="Genomic_DNA"/>
</dbReference>
<name>A0AAD4LF71_9AGAM</name>
<dbReference type="Proteomes" id="UP001201163">
    <property type="component" value="Unassembled WGS sequence"/>
</dbReference>
<feature type="region of interest" description="Disordered" evidence="1">
    <location>
        <begin position="1"/>
        <end position="23"/>
    </location>
</feature>
<feature type="compositionally biased region" description="Basic and acidic residues" evidence="1">
    <location>
        <begin position="9"/>
        <end position="22"/>
    </location>
</feature>
<feature type="region of interest" description="Disordered" evidence="1">
    <location>
        <begin position="310"/>
        <end position="339"/>
    </location>
</feature>
<protein>
    <submittedName>
        <fullName evidence="2">Uncharacterized protein</fullName>
    </submittedName>
</protein>
<proteinExistence type="predicted"/>
<evidence type="ECO:0000313" key="2">
    <source>
        <dbReference type="EMBL" id="KAH8991187.1"/>
    </source>
</evidence>
<evidence type="ECO:0000256" key="1">
    <source>
        <dbReference type="SAM" id="MobiDB-lite"/>
    </source>
</evidence>
<comment type="caution">
    <text evidence="2">The sequence shown here is derived from an EMBL/GenBank/DDBJ whole genome shotgun (WGS) entry which is preliminary data.</text>
</comment>